<dbReference type="Pfam" id="PF00651">
    <property type="entry name" value="BTB"/>
    <property type="match status" value="1"/>
</dbReference>
<dbReference type="AlphaFoldDB" id="A0A226DWB2"/>
<keyword evidence="4" id="KW-1185">Reference proteome</keyword>
<gene>
    <name evidence="3" type="ORF">Fcan01_16484</name>
</gene>
<protein>
    <submittedName>
        <fullName evidence="3">RCC1 and BTB domain-containing protein 1</fullName>
    </submittedName>
</protein>
<dbReference type="EMBL" id="LNIX01000011">
    <property type="protein sequence ID" value="OXA49104.1"/>
    <property type="molecule type" value="Genomic_DNA"/>
</dbReference>
<dbReference type="SUPFAM" id="SSF54695">
    <property type="entry name" value="POZ domain"/>
    <property type="match status" value="1"/>
</dbReference>
<dbReference type="OrthoDB" id="10063284at2759"/>
<dbReference type="PROSITE" id="PS50097">
    <property type="entry name" value="BTB"/>
    <property type="match status" value="1"/>
</dbReference>
<organism evidence="3 4">
    <name type="scientific">Folsomia candida</name>
    <name type="common">Springtail</name>
    <dbReference type="NCBI Taxonomy" id="158441"/>
    <lineage>
        <taxon>Eukaryota</taxon>
        <taxon>Metazoa</taxon>
        <taxon>Ecdysozoa</taxon>
        <taxon>Arthropoda</taxon>
        <taxon>Hexapoda</taxon>
        <taxon>Collembola</taxon>
        <taxon>Entomobryomorpha</taxon>
        <taxon>Isotomoidea</taxon>
        <taxon>Isotomidae</taxon>
        <taxon>Proisotominae</taxon>
        <taxon>Folsomia</taxon>
    </lineage>
</organism>
<reference evidence="3 4" key="1">
    <citation type="submission" date="2015-12" db="EMBL/GenBank/DDBJ databases">
        <title>The genome of Folsomia candida.</title>
        <authorList>
            <person name="Faddeeva A."/>
            <person name="Derks M.F."/>
            <person name="Anvar Y."/>
            <person name="Smit S."/>
            <person name="Van Straalen N."/>
            <person name="Roelofs D."/>
        </authorList>
    </citation>
    <scope>NUCLEOTIDE SEQUENCE [LARGE SCALE GENOMIC DNA]</scope>
    <source>
        <strain evidence="3 4">VU population</strain>
        <tissue evidence="3">Whole body</tissue>
    </source>
</reference>
<feature type="region of interest" description="Disordered" evidence="1">
    <location>
        <begin position="162"/>
        <end position="210"/>
    </location>
</feature>
<comment type="caution">
    <text evidence="3">The sequence shown here is derived from an EMBL/GenBank/DDBJ whole genome shotgun (WGS) entry which is preliminary data.</text>
</comment>
<dbReference type="PANTHER" id="PTHR45982">
    <property type="entry name" value="REGULATOR OF CHROMOSOME CONDENSATION"/>
    <property type="match status" value="1"/>
</dbReference>
<dbReference type="Gene3D" id="3.30.710.10">
    <property type="entry name" value="Potassium Channel Kv1.1, Chain A"/>
    <property type="match status" value="1"/>
</dbReference>
<dbReference type="PANTHER" id="PTHR45982:SF1">
    <property type="entry name" value="REGULATOR OF CHROMOSOME CONDENSATION"/>
    <property type="match status" value="1"/>
</dbReference>
<accession>A0A226DWB2</accession>
<dbReference type="InterPro" id="IPR011333">
    <property type="entry name" value="SKP1/BTB/POZ_sf"/>
</dbReference>
<sequence>MYIYIYLYYIFKYSSSVASHKMDMNAVKVEPETSRDPRFKNLLTINQKSLASWTVFKFFKKSEIIENIERAYVMGPLSAIIVTKKDEVFLLQPTETSNMKSTEGNNILAKKLGPLCGKNIVELYSHECNYFAALTKSGTLYVWGSNIPGGCIEECVSDEIDVDEDDDENDGDDSLDEDYDGDQENQEGSDQEDQDDQDDQEEQDDQDDQGVQEDLDAQGVQEQDSNSEIEQFDVRGLESIRITSVACCKDFIFAMSDKKMVYISGELSLQINNTPFEYKSKIFMPATLFDWMTVDGISAGYNCFAAFSKGGQIDLEASSLPVKIPNENIENKEFLATSEVEMDADDDAAISLFDPSSWPQILNEENRNRILQSVPNFESTFTFVPVNGHKFSGRYFTGSKKNGESYFRDWLRFSKISNSAFCLPCCFFSSKSGNKSPWSNWGVGNIGFQDLKHAKRGVEDHEDSLSHFDATRTWKCFLKNVKDPTSLTGTCVKTYDENINHWRLVLQSFTSDVNANALSRLRDMLNYKFLLGITIWNQILFQINICNLNLQDKTIDVSIAKKKLNVLKTWLENFKETGFQSSEVLAQQIAENMGIEMSSGFENIRQGRGINPRYMDRSDALVAQKQTNYERFEADFFDKLMEKLISEISRRFDAFKKCTETFEFLWGGNPKEMEIQEKQKCMQDLCHEYPSDFSGPTLLNEVICGRLHFIALCENGDLYVWGNNSFSQLGNKAAKPAHYPVPLKFQQPVKDICSHPMFNLSVCEAGNQLYLWGIDQATRPTVTYFKNIVDPFKKLCHAYFATILVARARTVRSIPSVSPRPISTPTTSSIPVAIARPIPVATQVTADLFFIVDGVTIAGHRDILIRKSGFFKCLLEAYQTNETEIVIPDIEHTTFDAYIFLVYTGKLNCRKSNVKYIMGKINIIF</sequence>
<dbReference type="Gene3D" id="2.130.10.30">
    <property type="entry name" value="Regulator of chromosome condensation 1/beta-lactamase-inhibitor protein II"/>
    <property type="match status" value="2"/>
</dbReference>
<dbReference type="Proteomes" id="UP000198287">
    <property type="component" value="Unassembled WGS sequence"/>
</dbReference>
<dbReference type="InterPro" id="IPR051553">
    <property type="entry name" value="Ran_GTPase-activating"/>
</dbReference>
<dbReference type="InterPro" id="IPR000210">
    <property type="entry name" value="BTB/POZ_dom"/>
</dbReference>
<proteinExistence type="predicted"/>
<evidence type="ECO:0000259" key="2">
    <source>
        <dbReference type="PROSITE" id="PS50097"/>
    </source>
</evidence>
<feature type="domain" description="BTB" evidence="2">
    <location>
        <begin position="846"/>
        <end position="911"/>
    </location>
</feature>
<evidence type="ECO:0000313" key="3">
    <source>
        <dbReference type="EMBL" id="OXA49104.1"/>
    </source>
</evidence>
<evidence type="ECO:0000256" key="1">
    <source>
        <dbReference type="SAM" id="MobiDB-lite"/>
    </source>
</evidence>
<name>A0A226DWB2_FOLCA</name>
<dbReference type="SUPFAM" id="SSF50985">
    <property type="entry name" value="RCC1/BLIP-II"/>
    <property type="match status" value="2"/>
</dbReference>
<evidence type="ECO:0000313" key="4">
    <source>
        <dbReference type="Proteomes" id="UP000198287"/>
    </source>
</evidence>
<dbReference type="Pfam" id="PF13540">
    <property type="entry name" value="RCC1_2"/>
    <property type="match status" value="1"/>
</dbReference>
<dbReference type="CDD" id="cd18186">
    <property type="entry name" value="BTB_POZ_ZBTB_KLHL-like"/>
    <property type="match status" value="1"/>
</dbReference>
<dbReference type="InterPro" id="IPR009091">
    <property type="entry name" value="RCC1/BLIP-II"/>
</dbReference>